<dbReference type="InterPro" id="IPR004606">
    <property type="entry name" value="Mop_domain"/>
</dbReference>
<keyword evidence="2" id="KW-0500">Molybdenum</keyword>
<dbReference type="AlphaFoldDB" id="A0A1D3KZB0"/>
<dbReference type="PATRIC" id="fig|129848.4.peg.10"/>
<dbReference type="GO" id="GO:0015689">
    <property type="term" value="P:molybdate ion transport"/>
    <property type="evidence" value="ECO:0007669"/>
    <property type="project" value="InterPro"/>
</dbReference>
<gene>
    <name evidence="4" type="ORF">MCBB_0010</name>
</gene>
<dbReference type="PANTHER" id="PTHR30432">
    <property type="entry name" value="TRANSCRIPTIONAL REGULATOR MODE"/>
    <property type="match status" value="1"/>
</dbReference>
<organism evidence="4 5">
    <name type="scientific">Methanobacterium congolense</name>
    <dbReference type="NCBI Taxonomy" id="118062"/>
    <lineage>
        <taxon>Archaea</taxon>
        <taxon>Methanobacteriati</taxon>
        <taxon>Methanobacteriota</taxon>
        <taxon>Methanomada group</taxon>
        <taxon>Methanobacteria</taxon>
        <taxon>Methanobacteriales</taxon>
        <taxon>Methanobacteriaceae</taxon>
        <taxon>Methanobacterium</taxon>
    </lineage>
</organism>
<dbReference type="Pfam" id="PF03459">
    <property type="entry name" value="TOBE"/>
    <property type="match status" value="1"/>
</dbReference>
<sequence length="231" mass="25867">MTDSIEGQEYLLKIGNKSIALDYKRFMLLKGTQEYGSITKSAKEIGIPYRTALKYIENLEKEVGESVVASKRGGKGGGGSSQLTKVGKMIIREYTKFSIILKKHSDVNEVEGKVAEIDSDNRIMKISLYKKIVILPIIEDLNIGDEVLLLISPEEIFVMLEPHESSVRNIFEGKIIEMGFQNEMVRVKINIDEDISLFADITEYSRDKLGLNLGSNIFIGFKATSVPVIKL</sequence>
<reference evidence="4 5" key="1">
    <citation type="submission" date="2016-08" db="EMBL/GenBank/DDBJ databases">
        <authorList>
            <person name="Seilhamer J.J."/>
        </authorList>
    </citation>
    <scope>NUCLEOTIDE SEQUENCE [LARGE SCALE GENOMIC DNA]</scope>
    <source>
        <strain evidence="4">Buetzberg</strain>
    </source>
</reference>
<name>A0A1D3KZB0_9EURY</name>
<dbReference type="SUPFAM" id="SSF46785">
    <property type="entry name" value="Winged helix' DNA-binding domain"/>
    <property type="match status" value="1"/>
</dbReference>
<dbReference type="SUPFAM" id="SSF50331">
    <property type="entry name" value="MOP-like"/>
    <property type="match status" value="1"/>
</dbReference>
<evidence type="ECO:0000313" key="4">
    <source>
        <dbReference type="EMBL" id="SCG84599.1"/>
    </source>
</evidence>
<dbReference type="PROSITE" id="PS51866">
    <property type="entry name" value="MOP"/>
    <property type="match status" value="1"/>
</dbReference>
<dbReference type="PANTHER" id="PTHR30432:SF1">
    <property type="entry name" value="DNA-BINDING TRANSCRIPTIONAL DUAL REGULATOR MODE"/>
    <property type="match status" value="1"/>
</dbReference>
<dbReference type="OrthoDB" id="70912at2157"/>
<dbReference type="InterPro" id="IPR008995">
    <property type="entry name" value="Mo/tungstate-bd_C_term_dom"/>
</dbReference>
<dbReference type="RefSeq" id="WP_071905690.1">
    <property type="nucleotide sequence ID" value="NZ_LT607756.1"/>
</dbReference>
<evidence type="ECO:0000259" key="3">
    <source>
        <dbReference type="PROSITE" id="PS51866"/>
    </source>
</evidence>
<proteinExistence type="predicted"/>
<dbReference type="Proteomes" id="UP000094707">
    <property type="component" value="Chromosome I"/>
</dbReference>
<evidence type="ECO:0000313" key="5">
    <source>
        <dbReference type="Proteomes" id="UP000094707"/>
    </source>
</evidence>
<dbReference type="GeneID" id="30410876"/>
<accession>A0A1D3KZB0</accession>
<dbReference type="STRING" id="118062.MCBB_0010"/>
<dbReference type="InterPro" id="IPR051815">
    <property type="entry name" value="Molybdate_resp_trans_reg"/>
</dbReference>
<evidence type="ECO:0000256" key="2">
    <source>
        <dbReference type="ARBA" id="ARBA00022505"/>
    </source>
</evidence>
<feature type="domain" description="Mop" evidence="3">
    <location>
        <begin position="164"/>
        <end position="230"/>
    </location>
</feature>
<dbReference type="GO" id="GO:0005886">
    <property type="term" value="C:plasma membrane"/>
    <property type="evidence" value="ECO:0007669"/>
    <property type="project" value="UniProtKB-SubCell"/>
</dbReference>
<comment type="subcellular location">
    <subcellularLocation>
        <location evidence="1">Cell membrane</location>
        <topology evidence="1">Peripheral membrane protein</topology>
    </subcellularLocation>
</comment>
<dbReference type="Gene3D" id="1.10.10.10">
    <property type="entry name" value="Winged helix-like DNA-binding domain superfamily/Winged helix DNA-binding domain"/>
    <property type="match status" value="1"/>
</dbReference>
<protein>
    <submittedName>
        <fullName evidence="4">Putative transcriptional regulator, ModE family</fullName>
    </submittedName>
</protein>
<keyword evidence="5" id="KW-1185">Reference proteome</keyword>
<dbReference type="InterPro" id="IPR036390">
    <property type="entry name" value="WH_DNA-bd_sf"/>
</dbReference>
<evidence type="ECO:0000256" key="1">
    <source>
        <dbReference type="ARBA" id="ARBA00004202"/>
    </source>
</evidence>
<dbReference type="Gene3D" id="2.40.50.100">
    <property type="match status" value="1"/>
</dbReference>
<dbReference type="KEGG" id="mcub:MCBB_0010"/>
<dbReference type="InterPro" id="IPR005116">
    <property type="entry name" value="Transp-assoc_OB_typ1"/>
</dbReference>
<dbReference type="InterPro" id="IPR036388">
    <property type="entry name" value="WH-like_DNA-bd_sf"/>
</dbReference>
<dbReference type="EMBL" id="LT607756">
    <property type="protein sequence ID" value="SCG84599.1"/>
    <property type="molecule type" value="Genomic_DNA"/>
</dbReference>